<proteinExistence type="predicted"/>
<dbReference type="EMBL" id="FZOF01000019">
    <property type="protein sequence ID" value="SNT27577.1"/>
    <property type="molecule type" value="Genomic_DNA"/>
</dbReference>
<evidence type="ECO:0000313" key="1">
    <source>
        <dbReference type="EMBL" id="SNT27577.1"/>
    </source>
</evidence>
<dbReference type="AlphaFoldDB" id="A0A239LA98"/>
<gene>
    <name evidence="1" type="ORF">SAMN05216252_11917</name>
</gene>
<sequence>MQAPNPADLMAEATELGPVVATARTVVTVETRGLNTGQASAMADELVQAARKARTTLADVTKYPEGRRARADEIIADAQTSYNEWRARVETIELVYLAELRAELFKAPTGTAGLIARQDAEQFLRRRDIPLQAVFQNLVRAGGDVAQLAVSPWLEIVAASRNADAKELRKIAEAEYMRRNAGAEKLTSAPIQYAKIRAAMAAIARECLGVNASAFAKRALYWGNNEAIKDAEIDALRAQLVRQQEKQQ</sequence>
<accession>A0A239LA98</accession>
<dbReference type="Proteomes" id="UP000198280">
    <property type="component" value="Unassembled WGS sequence"/>
</dbReference>
<evidence type="ECO:0000313" key="2">
    <source>
        <dbReference type="Proteomes" id="UP000198280"/>
    </source>
</evidence>
<reference evidence="1 2" key="1">
    <citation type="submission" date="2017-06" db="EMBL/GenBank/DDBJ databases">
        <authorList>
            <person name="Kim H.J."/>
            <person name="Triplett B.A."/>
        </authorList>
    </citation>
    <scope>NUCLEOTIDE SEQUENCE [LARGE SCALE GENOMIC DNA]</scope>
    <source>
        <strain evidence="1 2">CGMCC 4.1858</strain>
    </source>
</reference>
<protein>
    <submittedName>
        <fullName evidence="1">Uncharacterized protein</fullName>
    </submittedName>
</protein>
<name>A0A239LA98_9ACTN</name>
<keyword evidence="2" id="KW-1185">Reference proteome</keyword>
<organism evidence="1 2">
    <name type="scientific">Actinacidiphila glaucinigra</name>
    <dbReference type="NCBI Taxonomy" id="235986"/>
    <lineage>
        <taxon>Bacteria</taxon>
        <taxon>Bacillati</taxon>
        <taxon>Actinomycetota</taxon>
        <taxon>Actinomycetes</taxon>
        <taxon>Kitasatosporales</taxon>
        <taxon>Streptomycetaceae</taxon>
        <taxon>Actinacidiphila</taxon>
    </lineage>
</organism>